<evidence type="ECO:0000313" key="3">
    <source>
        <dbReference type="EMBL" id="BBF89858.1"/>
    </source>
</evidence>
<feature type="region of interest" description="Disordered" evidence="1">
    <location>
        <begin position="140"/>
        <end position="166"/>
    </location>
</feature>
<gene>
    <name evidence="2" type="primary">BBa0124E01.44</name>
    <name evidence="3" type="synonym">BBa0051A07.6</name>
</gene>
<reference evidence="3" key="1">
    <citation type="submission" date="2018-08" db="EMBL/GenBank/DDBJ databases">
        <title>Oryza nivara genomic DNA, chromosome 11, BAC clone:BBa0051A07.</title>
        <authorList>
            <person name="Wu J."/>
            <person name="Kanamori H."/>
        </authorList>
    </citation>
    <scope>NUCLEOTIDE SEQUENCE</scope>
    <source>
        <strain evidence="3">W0106</strain>
    </source>
</reference>
<evidence type="ECO:0000256" key="1">
    <source>
        <dbReference type="SAM" id="MobiDB-lite"/>
    </source>
</evidence>
<dbReference type="EMBL" id="AP018874">
    <property type="protein sequence ID" value="BBF89858.1"/>
    <property type="molecule type" value="Genomic_DNA"/>
</dbReference>
<sequence length="166" mass="18182">MKEQIDRVLWQCRDDCIRGPLLMCTQLDNPVNPFGCLHGNDIYKRDKEEELQQIQPTNDSLRRWWRRTCCLGRIRSNAAVAAAGRIRAAVAAADWIRAAFAAASRFHGAATAAADHIRVAATTADRIRVTTVISASPALSQIASASPPPSPTSIPHQQEENGKNPT</sequence>
<proteinExistence type="predicted"/>
<feature type="compositionally biased region" description="Basic and acidic residues" evidence="1">
    <location>
        <begin position="157"/>
        <end position="166"/>
    </location>
</feature>
<name>A0A679BAD0_ORYNI</name>
<evidence type="ECO:0000313" key="2">
    <source>
        <dbReference type="EMBL" id="BBF89847.1"/>
    </source>
</evidence>
<protein>
    <submittedName>
        <fullName evidence="2">Uncharacterized protein</fullName>
    </submittedName>
</protein>
<organism evidence="2">
    <name type="scientific">Oryza nivara</name>
    <name type="common">Indian wild rice</name>
    <name type="synonym">Oryza sativa f. spontanea</name>
    <dbReference type="NCBI Taxonomy" id="4536"/>
    <lineage>
        <taxon>Eukaryota</taxon>
        <taxon>Viridiplantae</taxon>
        <taxon>Streptophyta</taxon>
        <taxon>Embryophyta</taxon>
        <taxon>Tracheophyta</taxon>
        <taxon>Spermatophyta</taxon>
        <taxon>Magnoliopsida</taxon>
        <taxon>Liliopsida</taxon>
        <taxon>Poales</taxon>
        <taxon>Poaceae</taxon>
        <taxon>BOP clade</taxon>
        <taxon>Oryzoideae</taxon>
        <taxon>Oryzeae</taxon>
        <taxon>Oryzinae</taxon>
        <taxon>Oryza</taxon>
    </lineage>
</organism>
<dbReference type="AlphaFoldDB" id="A0A679BAD0"/>
<reference evidence="2" key="2">
    <citation type="submission" date="2018-08" db="EMBL/GenBank/DDBJ databases">
        <title>Oryza nivara genomic DNA, chromosome 11, BAC clone:BBa0124E01.</title>
        <authorList>
            <person name="Wu J."/>
            <person name="Kanamori H."/>
        </authorList>
    </citation>
    <scope>NUCLEOTIDE SEQUENCE</scope>
    <source>
        <strain evidence="2">W0106</strain>
    </source>
</reference>
<dbReference type="EMBL" id="AP018873">
    <property type="protein sequence ID" value="BBF89847.1"/>
    <property type="molecule type" value="Genomic_DNA"/>
</dbReference>
<accession>A0A679BAD0</accession>